<dbReference type="PROSITE" id="PS50943">
    <property type="entry name" value="HTH_CROC1"/>
    <property type="match status" value="1"/>
</dbReference>
<dbReference type="InterPro" id="IPR001387">
    <property type="entry name" value="Cro/C1-type_HTH"/>
</dbReference>
<dbReference type="SUPFAM" id="SSF51182">
    <property type="entry name" value="RmlC-like cupins"/>
    <property type="match status" value="1"/>
</dbReference>
<dbReference type="InterPro" id="IPR013096">
    <property type="entry name" value="Cupin_2"/>
</dbReference>
<dbReference type="Pfam" id="PF01381">
    <property type="entry name" value="HTH_3"/>
    <property type="match status" value="1"/>
</dbReference>
<proteinExistence type="predicted"/>
<dbReference type="InterPro" id="IPR010982">
    <property type="entry name" value="Lambda_DNA-bd_dom_sf"/>
</dbReference>
<protein>
    <submittedName>
        <fullName evidence="3">Cupin domain-containing protein</fullName>
    </submittedName>
</protein>
<reference evidence="3 4" key="1">
    <citation type="journal article" date="2014" name="Int. J. Syst. Evol. Microbiol.">
        <title>Sneathiella chungangensis sp. nov., isolated from a marine sand, and emended description of the genus Sneathiella.</title>
        <authorList>
            <person name="Siamphan C."/>
            <person name="Kim H."/>
            <person name="Lee J.S."/>
            <person name="Kim W."/>
        </authorList>
    </citation>
    <scope>NUCLEOTIDE SEQUENCE [LARGE SCALE GENOMIC DNA]</scope>
    <source>
        <strain evidence="3 4">KCTC 32476</strain>
    </source>
</reference>
<dbReference type="GO" id="GO:0003677">
    <property type="term" value="F:DNA binding"/>
    <property type="evidence" value="ECO:0007669"/>
    <property type="project" value="UniProtKB-KW"/>
</dbReference>
<evidence type="ECO:0000256" key="1">
    <source>
        <dbReference type="ARBA" id="ARBA00023125"/>
    </source>
</evidence>
<feature type="domain" description="HTH cro/C1-type" evidence="2">
    <location>
        <begin position="23"/>
        <end position="77"/>
    </location>
</feature>
<dbReference type="CDD" id="cd02209">
    <property type="entry name" value="cupin_XRE_C"/>
    <property type="match status" value="1"/>
</dbReference>
<dbReference type="Pfam" id="PF07883">
    <property type="entry name" value="Cupin_2"/>
    <property type="match status" value="1"/>
</dbReference>
<dbReference type="SUPFAM" id="SSF47413">
    <property type="entry name" value="lambda repressor-like DNA-binding domains"/>
    <property type="match status" value="1"/>
</dbReference>
<dbReference type="SMART" id="SM00530">
    <property type="entry name" value="HTH_XRE"/>
    <property type="match status" value="1"/>
</dbReference>
<dbReference type="InterPro" id="IPR014710">
    <property type="entry name" value="RmlC-like_jellyroll"/>
</dbReference>
<evidence type="ECO:0000259" key="2">
    <source>
        <dbReference type="PROSITE" id="PS50943"/>
    </source>
</evidence>
<dbReference type="Gene3D" id="2.60.120.10">
    <property type="entry name" value="Jelly Rolls"/>
    <property type="match status" value="1"/>
</dbReference>
<dbReference type="PANTHER" id="PTHR46797">
    <property type="entry name" value="HTH-TYPE TRANSCRIPTIONAL REGULATOR"/>
    <property type="match status" value="1"/>
</dbReference>
<keyword evidence="1" id="KW-0238">DNA-binding</keyword>
<organism evidence="3 4">
    <name type="scientific">Sneathiella chungangensis</name>
    <dbReference type="NCBI Taxonomy" id="1418234"/>
    <lineage>
        <taxon>Bacteria</taxon>
        <taxon>Pseudomonadati</taxon>
        <taxon>Pseudomonadota</taxon>
        <taxon>Alphaproteobacteria</taxon>
        <taxon>Sneathiellales</taxon>
        <taxon>Sneathiellaceae</taxon>
        <taxon>Sneathiella</taxon>
    </lineage>
</organism>
<evidence type="ECO:0000313" key="3">
    <source>
        <dbReference type="EMBL" id="MZR21717.1"/>
    </source>
</evidence>
<dbReference type="GO" id="GO:0005829">
    <property type="term" value="C:cytosol"/>
    <property type="evidence" value="ECO:0007669"/>
    <property type="project" value="TreeGrafter"/>
</dbReference>
<dbReference type="AlphaFoldDB" id="A0A845MEQ0"/>
<dbReference type="OrthoDB" id="9805356at2"/>
<gene>
    <name evidence="3" type="ORF">GQF03_05190</name>
</gene>
<keyword evidence="4" id="KW-1185">Reference proteome</keyword>
<dbReference type="EMBL" id="WTVA01000002">
    <property type="protein sequence ID" value="MZR21717.1"/>
    <property type="molecule type" value="Genomic_DNA"/>
</dbReference>
<comment type="caution">
    <text evidence="3">The sequence shown here is derived from an EMBL/GenBank/DDBJ whole genome shotgun (WGS) entry which is preliminary data.</text>
</comment>
<dbReference type="InterPro" id="IPR011051">
    <property type="entry name" value="RmlC_Cupin_sf"/>
</dbReference>
<dbReference type="Gene3D" id="1.10.260.40">
    <property type="entry name" value="lambda repressor-like DNA-binding domains"/>
    <property type="match status" value="1"/>
</dbReference>
<dbReference type="PANTHER" id="PTHR46797:SF20">
    <property type="entry name" value="BLR4304 PROTEIN"/>
    <property type="match status" value="1"/>
</dbReference>
<dbReference type="GO" id="GO:0003700">
    <property type="term" value="F:DNA-binding transcription factor activity"/>
    <property type="evidence" value="ECO:0007669"/>
    <property type="project" value="TreeGrafter"/>
</dbReference>
<name>A0A845MEQ0_9PROT</name>
<evidence type="ECO:0000313" key="4">
    <source>
        <dbReference type="Proteomes" id="UP000445696"/>
    </source>
</evidence>
<accession>A0A845MEQ0</accession>
<dbReference type="InterPro" id="IPR050807">
    <property type="entry name" value="TransReg_Diox_bact_type"/>
</dbReference>
<dbReference type="Proteomes" id="UP000445696">
    <property type="component" value="Unassembled WGS sequence"/>
</dbReference>
<sequence>MTLPNSEEEPNGENSRARVAERLRDIRRRKGLTIQEVATRSGLAISTVSKIERNLMAPTYDRFSRLAEGLGVDVSELFAAQGEQFAPGEFSLARVGDHSFHQTENYIYEMLFPHLRGKAMIPMLGTLKPFEQMRFDRLVSHDGEEFFFVLKGRVIVQLEGKDPVILETGESIYFDSRRGHLYASAGDSDARILCVCTKM</sequence>
<dbReference type="CDD" id="cd00093">
    <property type="entry name" value="HTH_XRE"/>
    <property type="match status" value="1"/>
</dbReference>